<dbReference type="OMA" id="SQGANQY"/>
<dbReference type="InterPro" id="IPR015421">
    <property type="entry name" value="PyrdxlP-dep_Trfase_major"/>
</dbReference>
<evidence type="ECO:0000256" key="3">
    <source>
        <dbReference type="ARBA" id="ARBA00022576"/>
    </source>
</evidence>
<dbReference type="Proteomes" id="UP000007799">
    <property type="component" value="Unassembled WGS sequence"/>
</dbReference>
<dbReference type="Gene3D" id="3.40.640.10">
    <property type="entry name" value="Type I PLP-dependent aspartate aminotransferase-like (Major domain)"/>
    <property type="match status" value="1"/>
</dbReference>
<feature type="domain" description="Aminotransferase class I/classII large" evidence="6">
    <location>
        <begin position="95"/>
        <end position="371"/>
    </location>
</feature>
<evidence type="ECO:0000256" key="5">
    <source>
        <dbReference type="ARBA" id="ARBA00022898"/>
    </source>
</evidence>
<dbReference type="OrthoDB" id="2414662at2759"/>
<evidence type="ECO:0000313" key="8">
    <source>
        <dbReference type="Proteomes" id="UP000007799"/>
    </source>
</evidence>
<evidence type="ECO:0000256" key="2">
    <source>
        <dbReference type="ARBA" id="ARBA00007441"/>
    </source>
</evidence>
<dbReference type="EMBL" id="GL832976">
    <property type="protein sequence ID" value="EGD77118.1"/>
    <property type="molecule type" value="Genomic_DNA"/>
</dbReference>
<protein>
    <recommendedName>
        <fullName evidence="6">Aminotransferase class I/classII large domain-containing protein</fullName>
    </recommendedName>
</protein>
<dbReference type="Pfam" id="PF00155">
    <property type="entry name" value="Aminotran_1_2"/>
    <property type="match status" value="1"/>
</dbReference>
<dbReference type="InterPro" id="IPR015422">
    <property type="entry name" value="PyrdxlP-dep_Trfase_small"/>
</dbReference>
<dbReference type="eggNOG" id="KOG0257">
    <property type="taxonomic scope" value="Eukaryota"/>
</dbReference>
<dbReference type="GO" id="GO:0016212">
    <property type="term" value="F:kynurenine-oxoglutarate transaminase activity"/>
    <property type="evidence" value="ECO:0007669"/>
    <property type="project" value="TreeGrafter"/>
</dbReference>
<dbReference type="GO" id="GO:0030170">
    <property type="term" value="F:pyridoxal phosphate binding"/>
    <property type="evidence" value="ECO:0007669"/>
    <property type="project" value="InterPro"/>
</dbReference>
<dbReference type="GeneID" id="16071519"/>
<name>F2UIR9_SALR5</name>
<keyword evidence="8" id="KW-1185">Reference proteome</keyword>
<accession>F2UIR9</accession>
<sequence length="402" mass="44797">MTGSCGAVVGAVGRRLLQQASQWCSAAVLSRSLSSSRLCCDKNKLAARASGFEDTVWVEFTPLAQKHGAVNLSQACHRFQSHPLFCLACKRVPAEPGMHHQYTRVGGHPRLVNALARHYSPEYDRALDPLNNICVTVGATQGLLLFFQTFVDHGDEVIIIEPFYDSYIPQIEMCGGKAVAVSLQPPANTDAATRSSADWTLPLDELEAAFSPRTKAILLNTPHNPSGKVFSRRELAAIGALAEKHDTLILADEVYEKLLYDDEEHVHIASLPGMWERTVSLGSVGKAFNTTGWKIGWAIGPDHLIQPMQRTQQYTPFCVTTPLQEALARVFEEEPQQQFFQQQKDMFTHKRETLVGILQDIGLKPTIPQEHSHLAHNYARFCFVKTDEDIEEAGRRLRAHFL</sequence>
<dbReference type="PANTHER" id="PTHR43807">
    <property type="entry name" value="FI04487P"/>
    <property type="match status" value="1"/>
</dbReference>
<evidence type="ECO:0000313" key="7">
    <source>
        <dbReference type="EMBL" id="EGD77118.1"/>
    </source>
</evidence>
<dbReference type="InterPro" id="IPR051326">
    <property type="entry name" value="Kynurenine-oxoglutarate_AT"/>
</dbReference>
<dbReference type="RefSeq" id="XP_004990957.1">
    <property type="nucleotide sequence ID" value="XM_004990900.1"/>
</dbReference>
<gene>
    <name evidence="7" type="ORF">PTSG_07452</name>
</gene>
<reference evidence="7" key="1">
    <citation type="submission" date="2009-08" db="EMBL/GenBank/DDBJ databases">
        <title>Annotation of Salpingoeca rosetta.</title>
        <authorList>
            <consortium name="The Broad Institute Genome Sequencing Platform"/>
            <person name="Russ C."/>
            <person name="Cuomo C."/>
            <person name="Burger G."/>
            <person name="Gray M.W."/>
            <person name="Holland P.W.H."/>
            <person name="King N."/>
            <person name="Lang F.B.F."/>
            <person name="Roger A.J."/>
            <person name="Ruiz-Trillo I."/>
            <person name="Young S.K."/>
            <person name="Zeng Q."/>
            <person name="Gargeya S."/>
            <person name="Alvarado L."/>
            <person name="Berlin A."/>
            <person name="Chapman S.B."/>
            <person name="Chen Z."/>
            <person name="Freedman E."/>
            <person name="Gellesch M."/>
            <person name="Goldberg J."/>
            <person name="Griggs A."/>
            <person name="Gujja S."/>
            <person name="Heilman E."/>
            <person name="Heiman D."/>
            <person name="Howarth C."/>
            <person name="Mehta T."/>
            <person name="Neiman D."/>
            <person name="Pearson M."/>
            <person name="Roberts A."/>
            <person name="Saif S."/>
            <person name="Shea T."/>
            <person name="Shenoy N."/>
            <person name="Sisk P."/>
            <person name="Stolte C."/>
            <person name="Sykes S."/>
            <person name="White J."/>
            <person name="Yandava C."/>
            <person name="Haas B."/>
            <person name="Nusbaum C."/>
            <person name="Birren B."/>
        </authorList>
    </citation>
    <scope>NUCLEOTIDE SEQUENCE [LARGE SCALE GENOMIC DNA]</scope>
    <source>
        <strain evidence="7">ATCC 50818</strain>
    </source>
</reference>
<evidence type="ECO:0000256" key="4">
    <source>
        <dbReference type="ARBA" id="ARBA00022679"/>
    </source>
</evidence>
<comment type="similarity">
    <text evidence="2">Belongs to the class-I pyridoxal-phosphate-dependent aminotransferase family.</text>
</comment>
<keyword evidence="5" id="KW-0663">Pyridoxal phosphate</keyword>
<dbReference type="GO" id="GO:0005739">
    <property type="term" value="C:mitochondrion"/>
    <property type="evidence" value="ECO:0007669"/>
    <property type="project" value="TreeGrafter"/>
</dbReference>
<keyword evidence="3" id="KW-0032">Aminotransferase</keyword>
<dbReference type="InterPro" id="IPR004839">
    <property type="entry name" value="Aminotransferase_I/II_large"/>
</dbReference>
<dbReference type="InterPro" id="IPR015424">
    <property type="entry name" value="PyrdxlP-dep_Trfase"/>
</dbReference>
<dbReference type="FunCoup" id="F2UIR9">
    <property type="interactions" value="1036"/>
</dbReference>
<dbReference type="Gene3D" id="3.90.1150.10">
    <property type="entry name" value="Aspartate Aminotransferase, domain 1"/>
    <property type="match status" value="2"/>
</dbReference>
<evidence type="ECO:0000259" key="6">
    <source>
        <dbReference type="Pfam" id="PF00155"/>
    </source>
</evidence>
<dbReference type="CDD" id="cd00609">
    <property type="entry name" value="AAT_like"/>
    <property type="match status" value="1"/>
</dbReference>
<dbReference type="InParanoid" id="F2UIR9"/>
<proteinExistence type="inferred from homology"/>
<evidence type="ECO:0000256" key="1">
    <source>
        <dbReference type="ARBA" id="ARBA00001933"/>
    </source>
</evidence>
<keyword evidence="4" id="KW-0808">Transferase</keyword>
<comment type="cofactor">
    <cofactor evidence="1">
        <name>pyridoxal 5'-phosphate</name>
        <dbReference type="ChEBI" id="CHEBI:597326"/>
    </cofactor>
</comment>
<dbReference type="FunFam" id="3.40.640.10:FF:000024">
    <property type="entry name" value="Kynurenine--oxoglutarate transaminase 3"/>
    <property type="match status" value="1"/>
</dbReference>
<organism evidence="8">
    <name type="scientific">Salpingoeca rosetta (strain ATCC 50818 / BSB-021)</name>
    <dbReference type="NCBI Taxonomy" id="946362"/>
    <lineage>
        <taxon>Eukaryota</taxon>
        <taxon>Choanoflagellata</taxon>
        <taxon>Craspedida</taxon>
        <taxon>Salpingoecidae</taxon>
        <taxon>Salpingoeca</taxon>
    </lineage>
</organism>
<dbReference type="SUPFAM" id="SSF53383">
    <property type="entry name" value="PLP-dependent transferases"/>
    <property type="match status" value="1"/>
</dbReference>
<dbReference type="STRING" id="946362.F2UIR9"/>
<dbReference type="AlphaFoldDB" id="F2UIR9"/>
<dbReference type="PANTHER" id="PTHR43807:SF20">
    <property type="entry name" value="FI04487P"/>
    <property type="match status" value="1"/>
</dbReference>
<dbReference type="KEGG" id="sre:PTSG_07452"/>